<dbReference type="AlphaFoldDB" id="A0A564ZFE7"/>
<accession>A0A564ZFE7</accession>
<evidence type="ECO:0000256" key="2">
    <source>
        <dbReference type="ARBA" id="ARBA00022741"/>
    </source>
</evidence>
<dbReference type="InterPro" id="IPR014808">
    <property type="entry name" value="DNA_replication_fac_Dna2_N"/>
</dbReference>
<evidence type="ECO:0000256" key="3">
    <source>
        <dbReference type="ARBA" id="ARBA00022801"/>
    </source>
</evidence>
<evidence type="ECO:0000313" key="8">
    <source>
        <dbReference type="Proteomes" id="UP000321570"/>
    </source>
</evidence>
<keyword evidence="1" id="KW-0479">Metal-binding</keyword>
<evidence type="ECO:0000313" key="7">
    <source>
        <dbReference type="EMBL" id="VUZ57484.1"/>
    </source>
</evidence>
<evidence type="ECO:0000256" key="5">
    <source>
        <dbReference type="ARBA" id="ARBA00022840"/>
    </source>
</evidence>
<reference evidence="7 8" key="1">
    <citation type="submission" date="2019-07" db="EMBL/GenBank/DDBJ databases">
        <authorList>
            <person name="Jastrzebski P J."/>
            <person name="Paukszto L."/>
            <person name="Jastrzebski P J."/>
        </authorList>
    </citation>
    <scope>NUCLEOTIDE SEQUENCE [LARGE SCALE GENOMIC DNA]</scope>
    <source>
        <strain evidence="7 8">WMS-il1</strain>
    </source>
</reference>
<organism evidence="7 8">
    <name type="scientific">Hymenolepis diminuta</name>
    <name type="common">Rat tapeworm</name>
    <dbReference type="NCBI Taxonomy" id="6216"/>
    <lineage>
        <taxon>Eukaryota</taxon>
        <taxon>Metazoa</taxon>
        <taxon>Spiralia</taxon>
        <taxon>Lophotrochozoa</taxon>
        <taxon>Platyhelminthes</taxon>
        <taxon>Cestoda</taxon>
        <taxon>Eucestoda</taxon>
        <taxon>Cyclophyllidea</taxon>
        <taxon>Hymenolepididae</taxon>
        <taxon>Hymenolepis</taxon>
    </lineage>
</organism>
<keyword evidence="4" id="KW-0347">Helicase</keyword>
<keyword evidence="8" id="KW-1185">Reference proteome</keyword>
<keyword evidence="2" id="KW-0547">Nucleotide-binding</keyword>
<dbReference type="GO" id="GO:0046872">
    <property type="term" value="F:metal ion binding"/>
    <property type="evidence" value="ECO:0007669"/>
    <property type="project" value="UniProtKB-KW"/>
</dbReference>
<proteinExistence type="predicted"/>
<name>A0A564ZFE7_HYMDI</name>
<dbReference type="GO" id="GO:0016787">
    <property type="term" value="F:hydrolase activity"/>
    <property type="evidence" value="ECO:0007669"/>
    <property type="project" value="UniProtKB-KW"/>
</dbReference>
<dbReference type="Pfam" id="PF08696">
    <property type="entry name" value="Dna2"/>
    <property type="match status" value="1"/>
</dbReference>
<feature type="domain" description="DNA replication factor Dna2 N-terminal" evidence="6">
    <location>
        <begin position="16"/>
        <end position="93"/>
    </location>
</feature>
<evidence type="ECO:0000256" key="1">
    <source>
        <dbReference type="ARBA" id="ARBA00022723"/>
    </source>
</evidence>
<dbReference type="GO" id="GO:0005524">
    <property type="term" value="F:ATP binding"/>
    <property type="evidence" value="ECO:0007669"/>
    <property type="project" value="UniProtKB-KW"/>
</dbReference>
<evidence type="ECO:0000259" key="6">
    <source>
        <dbReference type="Pfam" id="PF08696"/>
    </source>
</evidence>
<dbReference type="Proteomes" id="UP000321570">
    <property type="component" value="Unassembled WGS sequence"/>
</dbReference>
<gene>
    <name evidence="7" type="ORF">WMSIL1_LOCUS14940</name>
</gene>
<keyword evidence="5" id="KW-0067">ATP-binding</keyword>
<dbReference type="GO" id="GO:0004386">
    <property type="term" value="F:helicase activity"/>
    <property type="evidence" value="ECO:0007669"/>
    <property type="project" value="UniProtKB-KW"/>
</dbReference>
<protein>
    <recommendedName>
        <fullName evidence="6">DNA replication factor Dna2 N-terminal domain-containing protein</fullName>
    </recommendedName>
</protein>
<sequence length="97" mass="10812">MLGKSTPTREVLFSCIIKSSIILQLYGLGDSTKEFCSALEVFLPKIDQLVKEHCHLNSSTAPSNIPIIKEVLDIEENIWCTKIGVKGKIDMTIMCQN</sequence>
<keyword evidence="3" id="KW-0378">Hydrolase</keyword>
<evidence type="ECO:0000256" key="4">
    <source>
        <dbReference type="ARBA" id="ARBA00022806"/>
    </source>
</evidence>
<feature type="non-terminal residue" evidence="7">
    <location>
        <position position="97"/>
    </location>
</feature>
<dbReference type="EMBL" id="CABIJS010000719">
    <property type="protein sequence ID" value="VUZ57484.1"/>
    <property type="molecule type" value="Genomic_DNA"/>
</dbReference>